<accession>A0A7N4NHS6</accession>
<organism evidence="12 13">
    <name type="scientific">Sarcophilus harrisii</name>
    <name type="common">Tasmanian devil</name>
    <name type="synonym">Sarcophilus laniarius</name>
    <dbReference type="NCBI Taxonomy" id="9305"/>
    <lineage>
        <taxon>Eukaryota</taxon>
        <taxon>Metazoa</taxon>
        <taxon>Chordata</taxon>
        <taxon>Craniata</taxon>
        <taxon>Vertebrata</taxon>
        <taxon>Euteleostomi</taxon>
        <taxon>Mammalia</taxon>
        <taxon>Metatheria</taxon>
        <taxon>Dasyuromorphia</taxon>
        <taxon>Dasyuridae</taxon>
        <taxon>Sarcophilus</taxon>
    </lineage>
</organism>
<protein>
    <submittedName>
        <fullName evidence="12">Endothelial cell adhesion molecule</fullName>
    </submittedName>
</protein>
<evidence type="ECO:0000256" key="8">
    <source>
        <dbReference type="SAM" id="MobiDB-lite"/>
    </source>
</evidence>
<dbReference type="Gene3D" id="2.60.40.10">
    <property type="entry name" value="Immunoglobulins"/>
    <property type="match status" value="2"/>
</dbReference>
<proteinExistence type="predicted"/>
<dbReference type="FunCoup" id="A0A7N4NHS6">
    <property type="interactions" value="344"/>
</dbReference>
<evidence type="ECO:0000256" key="5">
    <source>
        <dbReference type="ARBA" id="ARBA00023136"/>
    </source>
</evidence>
<dbReference type="InterPro" id="IPR007110">
    <property type="entry name" value="Ig-like_dom"/>
</dbReference>
<keyword evidence="6" id="KW-1015">Disulfide bond</keyword>
<dbReference type="PANTHER" id="PTHR44549:SF1">
    <property type="entry name" value="ENDOTHELIAL CELL-SELECTIVE ADHESION MOLECULE"/>
    <property type="match status" value="1"/>
</dbReference>
<evidence type="ECO:0000256" key="10">
    <source>
        <dbReference type="SAM" id="SignalP"/>
    </source>
</evidence>
<dbReference type="GO" id="GO:0030833">
    <property type="term" value="P:regulation of actin filament polymerization"/>
    <property type="evidence" value="ECO:0007669"/>
    <property type="project" value="Ensembl"/>
</dbReference>
<evidence type="ECO:0000256" key="6">
    <source>
        <dbReference type="ARBA" id="ARBA00023157"/>
    </source>
</evidence>
<reference evidence="12" key="2">
    <citation type="submission" date="2025-08" db="UniProtKB">
        <authorList>
            <consortium name="Ensembl"/>
        </authorList>
    </citation>
    <scope>IDENTIFICATION</scope>
</reference>
<feature type="domain" description="Ig-like" evidence="11">
    <location>
        <begin position="149"/>
        <end position="238"/>
    </location>
</feature>
<dbReference type="GO" id="GO:0070830">
    <property type="term" value="P:bicellular tight junction assembly"/>
    <property type="evidence" value="ECO:0007669"/>
    <property type="project" value="Ensembl"/>
</dbReference>
<feature type="domain" description="Ig-like" evidence="11">
    <location>
        <begin position="7"/>
        <end position="136"/>
    </location>
</feature>
<reference evidence="12 13" key="1">
    <citation type="journal article" date="2011" name="Proc. Natl. Acad. Sci. U.S.A.">
        <title>Genetic diversity and population structure of the endangered marsupial Sarcophilus harrisii (Tasmanian devil).</title>
        <authorList>
            <person name="Miller W."/>
            <person name="Hayes V.M."/>
            <person name="Ratan A."/>
            <person name="Petersen D.C."/>
            <person name="Wittekindt N.E."/>
            <person name="Miller J."/>
            <person name="Walenz B."/>
            <person name="Knight J."/>
            <person name="Qi J."/>
            <person name="Zhao F."/>
            <person name="Wang Q."/>
            <person name="Bedoya-Reina O.C."/>
            <person name="Katiyar N."/>
            <person name="Tomsho L.P."/>
            <person name="Kasson L.M."/>
            <person name="Hardie R.A."/>
            <person name="Woodbridge P."/>
            <person name="Tindall E.A."/>
            <person name="Bertelsen M.F."/>
            <person name="Dixon D."/>
            <person name="Pyecroft S."/>
            <person name="Helgen K.M."/>
            <person name="Lesk A.M."/>
            <person name="Pringle T.H."/>
            <person name="Patterson N."/>
            <person name="Zhang Y."/>
            <person name="Kreiss A."/>
            <person name="Woods G.M."/>
            <person name="Jones M.E."/>
            <person name="Schuster S.C."/>
        </authorList>
    </citation>
    <scope>NUCLEOTIDE SEQUENCE [LARGE SCALE GENOMIC DNA]</scope>
</reference>
<keyword evidence="2 9" id="KW-0812">Transmembrane</keyword>
<dbReference type="GO" id="GO:0007156">
    <property type="term" value="P:homophilic cell adhesion via plasma membrane adhesion molecules"/>
    <property type="evidence" value="ECO:0007669"/>
    <property type="project" value="Ensembl"/>
</dbReference>
<dbReference type="SMART" id="SM00408">
    <property type="entry name" value="IGc2"/>
    <property type="match status" value="1"/>
</dbReference>
<feature type="signal peptide" evidence="10">
    <location>
        <begin position="1"/>
        <end position="27"/>
    </location>
</feature>
<dbReference type="PANTHER" id="PTHR44549">
    <property type="entry name" value="ENDOTHELIAL CELL-SELECTIVE ADHESION MOLECULE"/>
    <property type="match status" value="1"/>
</dbReference>
<evidence type="ECO:0000259" key="11">
    <source>
        <dbReference type="PROSITE" id="PS50835"/>
    </source>
</evidence>
<dbReference type="InterPro" id="IPR003599">
    <property type="entry name" value="Ig_sub"/>
</dbReference>
<dbReference type="GO" id="GO:0032991">
    <property type="term" value="C:protein-containing complex"/>
    <property type="evidence" value="ECO:0007669"/>
    <property type="project" value="Ensembl"/>
</dbReference>
<dbReference type="PROSITE" id="PS50835">
    <property type="entry name" value="IG_LIKE"/>
    <property type="match status" value="2"/>
</dbReference>
<feature type="compositionally biased region" description="Polar residues" evidence="8">
    <location>
        <begin position="329"/>
        <end position="339"/>
    </location>
</feature>
<dbReference type="InterPro" id="IPR013106">
    <property type="entry name" value="Ig_V-set"/>
</dbReference>
<evidence type="ECO:0000313" key="12">
    <source>
        <dbReference type="Ensembl" id="ENSSHAP00000023568.1"/>
    </source>
</evidence>
<dbReference type="AlphaFoldDB" id="A0A7N4NHS6"/>
<feature type="transmembrane region" description="Helical" evidence="9">
    <location>
        <begin position="243"/>
        <end position="268"/>
    </location>
</feature>
<dbReference type="InterPro" id="IPR036179">
    <property type="entry name" value="Ig-like_dom_sf"/>
</dbReference>
<evidence type="ECO:0000256" key="4">
    <source>
        <dbReference type="ARBA" id="ARBA00022989"/>
    </source>
</evidence>
<evidence type="ECO:0000256" key="7">
    <source>
        <dbReference type="ARBA" id="ARBA00023319"/>
    </source>
</evidence>
<dbReference type="SMART" id="SM00409">
    <property type="entry name" value="IG"/>
    <property type="match status" value="2"/>
</dbReference>
<dbReference type="GO" id="GO:0008104">
    <property type="term" value="P:intracellular protein localization"/>
    <property type="evidence" value="ECO:0007669"/>
    <property type="project" value="Ensembl"/>
</dbReference>
<feature type="region of interest" description="Disordered" evidence="8">
    <location>
        <begin position="312"/>
        <end position="362"/>
    </location>
</feature>
<evidence type="ECO:0000313" key="13">
    <source>
        <dbReference type="Proteomes" id="UP000007648"/>
    </source>
</evidence>
<sequence length="386" mass="40970">MAPLPGPPWSLHLQLFLLGMTTLGAQLKVHVGSPKVEAVEGAEVVLPAWYTLNRMMSSLKPEASLYVLWFLEQSGKEMAQVLSYLNGVLIINKPRVSLVHTLPSRNVSLKLVQLQEQDSGLYKCSVNVQDQGNSMSDVGSLELDVLVSPAIPSCHLHGVPRMGANVTLTCQTPRSKPVAQYSWERLPPRNQFFFSPAVDSTRGSLFLTNLSASMSGVYVCKASNKVGSAQCNVTLEVTSGPKAAVVAGAVVGTLGVLVLLAVLVLLYYHREKMQEESANDIKEDAVAPRTLPWPKGSDTISKNGTLSSVTSARALRSSHGPTRPGALTPTPSLSSQAQPSPGLPRTNRTHPPAVSPTLGGVSSSALSRMGAVPVMVPAQNQAGSLV</sequence>
<dbReference type="InterPro" id="IPR003598">
    <property type="entry name" value="Ig_sub2"/>
</dbReference>
<reference evidence="12" key="3">
    <citation type="submission" date="2025-09" db="UniProtKB">
        <authorList>
            <consortium name="Ensembl"/>
        </authorList>
    </citation>
    <scope>IDENTIFICATION</scope>
</reference>
<dbReference type="InterPro" id="IPR013783">
    <property type="entry name" value="Ig-like_fold"/>
</dbReference>
<name>A0A7N4NHS6_SARHA</name>
<dbReference type="GO" id="GO:0005912">
    <property type="term" value="C:adherens junction"/>
    <property type="evidence" value="ECO:0007669"/>
    <property type="project" value="Ensembl"/>
</dbReference>
<dbReference type="Proteomes" id="UP000007648">
    <property type="component" value="Unassembled WGS sequence"/>
</dbReference>
<dbReference type="GeneTree" id="ENSGT00940000157231"/>
<keyword evidence="3 10" id="KW-0732">Signal</keyword>
<dbReference type="InterPro" id="IPR042757">
    <property type="entry name" value="ESAM"/>
</dbReference>
<dbReference type="CDD" id="cd00096">
    <property type="entry name" value="Ig"/>
    <property type="match status" value="1"/>
</dbReference>
<keyword evidence="4 9" id="KW-1133">Transmembrane helix</keyword>
<evidence type="ECO:0000256" key="1">
    <source>
        <dbReference type="ARBA" id="ARBA00004479"/>
    </source>
</evidence>
<dbReference type="GO" id="GO:0098632">
    <property type="term" value="F:cell-cell adhesion mediator activity"/>
    <property type="evidence" value="ECO:0007669"/>
    <property type="project" value="Ensembl"/>
</dbReference>
<dbReference type="Ensembl" id="ENSSHAT00000050029.1">
    <property type="protein sequence ID" value="ENSSHAP00000023568.1"/>
    <property type="gene ID" value="ENSSHAG00000015175.2"/>
</dbReference>
<evidence type="ECO:0000256" key="9">
    <source>
        <dbReference type="SAM" id="Phobius"/>
    </source>
</evidence>
<keyword evidence="13" id="KW-1185">Reference proteome</keyword>
<feature type="chain" id="PRO_5029707154" evidence="10">
    <location>
        <begin position="28"/>
        <end position="386"/>
    </location>
</feature>
<dbReference type="FunFam" id="2.60.40.10:FF:000095">
    <property type="entry name" value="immunoglobulin superfamily member 11 isoform X1"/>
    <property type="match status" value="1"/>
</dbReference>
<dbReference type="GO" id="GO:0005923">
    <property type="term" value="C:bicellular tight junction"/>
    <property type="evidence" value="ECO:0007669"/>
    <property type="project" value="Ensembl"/>
</dbReference>
<dbReference type="Pfam" id="PF07686">
    <property type="entry name" value="V-set"/>
    <property type="match status" value="1"/>
</dbReference>
<keyword evidence="5 9" id="KW-0472">Membrane</keyword>
<dbReference type="Pfam" id="PF13927">
    <property type="entry name" value="Ig_3"/>
    <property type="match status" value="1"/>
</dbReference>
<dbReference type="GO" id="GO:0005886">
    <property type="term" value="C:plasma membrane"/>
    <property type="evidence" value="ECO:0007669"/>
    <property type="project" value="Ensembl"/>
</dbReference>
<dbReference type="InParanoid" id="A0A7N4NHS6"/>
<evidence type="ECO:0000256" key="3">
    <source>
        <dbReference type="ARBA" id="ARBA00022729"/>
    </source>
</evidence>
<dbReference type="SUPFAM" id="SSF48726">
    <property type="entry name" value="Immunoglobulin"/>
    <property type="match status" value="2"/>
</dbReference>
<gene>
    <name evidence="12" type="primary">ESAM</name>
</gene>
<keyword evidence="7" id="KW-0393">Immunoglobulin domain</keyword>
<comment type="subcellular location">
    <subcellularLocation>
        <location evidence="1">Membrane</location>
        <topology evidence="1">Single-pass type I membrane protein</topology>
    </subcellularLocation>
</comment>
<evidence type="ECO:0000256" key="2">
    <source>
        <dbReference type="ARBA" id="ARBA00022692"/>
    </source>
</evidence>